<evidence type="ECO:0000313" key="1">
    <source>
        <dbReference type="EMBL" id="JAH38382.1"/>
    </source>
</evidence>
<dbReference type="AlphaFoldDB" id="A0A0E9SAZ3"/>
<protein>
    <submittedName>
        <fullName evidence="1">Uncharacterized protein</fullName>
    </submittedName>
</protein>
<name>A0A0E9SAZ3_ANGAN</name>
<sequence length="47" mass="5722">MTLYQTWPAHCLCYRPQSTERRGVGYKLRKTSEMVYIYRDVGEKNYE</sequence>
<proteinExistence type="predicted"/>
<reference evidence="1" key="2">
    <citation type="journal article" date="2015" name="Fish Shellfish Immunol.">
        <title>Early steps in the European eel (Anguilla anguilla)-Vibrio vulnificus interaction in the gills: Role of the RtxA13 toxin.</title>
        <authorList>
            <person name="Callol A."/>
            <person name="Pajuelo D."/>
            <person name="Ebbesson L."/>
            <person name="Teles M."/>
            <person name="MacKenzie S."/>
            <person name="Amaro C."/>
        </authorList>
    </citation>
    <scope>NUCLEOTIDE SEQUENCE</scope>
</reference>
<reference evidence="1" key="1">
    <citation type="submission" date="2014-11" db="EMBL/GenBank/DDBJ databases">
        <authorList>
            <person name="Amaro Gonzalez C."/>
        </authorList>
    </citation>
    <scope>NUCLEOTIDE SEQUENCE</scope>
</reference>
<accession>A0A0E9SAZ3</accession>
<dbReference type="EMBL" id="GBXM01070195">
    <property type="protein sequence ID" value="JAH38382.1"/>
    <property type="molecule type" value="Transcribed_RNA"/>
</dbReference>
<organism evidence="1">
    <name type="scientific">Anguilla anguilla</name>
    <name type="common">European freshwater eel</name>
    <name type="synonym">Muraena anguilla</name>
    <dbReference type="NCBI Taxonomy" id="7936"/>
    <lineage>
        <taxon>Eukaryota</taxon>
        <taxon>Metazoa</taxon>
        <taxon>Chordata</taxon>
        <taxon>Craniata</taxon>
        <taxon>Vertebrata</taxon>
        <taxon>Euteleostomi</taxon>
        <taxon>Actinopterygii</taxon>
        <taxon>Neopterygii</taxon>
        <taxon>Teleostei</taxon>
        <taxon>Anguilliformes</taxon>
        <taxon>Anguillidae</taxon>
        <taxon>Anguilla</taxon>
    </lineage>
</organism>